<dbReference type="EMBL" id="CP039381">
    <property type="protein sequence ID" value="QCT06903.1"/>
    <property type="molecule type" value="Genomic_DNA"/>
</dbReference>
<accession>A0A4V1G541</accession>
<keyword evidence="3" id="KW-1185">Reference proteome</keyword>
<dbReference type="KEGG" id="ruj:E5Z56_05790"/>
<keyword evidence="1" id="KW-0732">Signal</keyword>
<protein>
    <recommendedName>
        <fullName evidence="4">Fibronectin type-III domain-containing protein</fullName>
    </recommendedName>
</protein>
<feature type="chain" id="PRO_5020832540" description="Fibronectin type-III domain-containing protein" evidence="1">
    <location>
        <begin position="31"/>
        <end position="413"/>
    </location>
</feature>
<evidence type="ECO:0000313" key="2">
    <source>
        <dbReference type="EMBL" id="QCT06903.1"/>
    </source>
</evidence>
<sequence length="413" mass="46058">MNKTKRLISILMAISIVVSVLMVGSVSASAVTATAIKDVPTYKSRTAYIDSVRKGTTQASDSFVDTFEKVYSFTLKDNANFMLNFGFTNHTQYNWDETYLVEVYTDPNLLYKKDLNVIKNDNNNEAMYGFLGKGTYYVKAYYENKKATKVSNNFFMSLGQVNKNTKFTTVSYVRTNSNKTVTYRLNTIDDPQTVYVHTCNYGRTTGTTTRVCGSTVTLNAKKEFNYTYKNQDPNAHMSIWVKDVNGYESETYALCLNKYTATVVGVKNKDYTGKNVGQSGLSVKAGYDAASYRLSYRNNKNVGTATVYINGSGTTIGSVAKTFRIVPSKITKATSKVKGSKATLSWSKSKGAKRYVLQKNVKGKWKNVKTLSSTSYKLTVSKGKTTFRVYGTATVSKKAYNGYGKTFTVNRKK</sequence>
<evidence type="ECO:0000313" key="3">
    <source>
        <dbReference type="Proteomes" id="UP000301475"/>
    </source>
</evidence>
<dbReference type="OrthoDB" id="1814199at2"/>
<dbReference type="RefSeq" id="WP_138156982.1">
    <property type="nucleotide sequence ID" value="NZ_CP039381.1"/>
</dbReference>
<dbReference type="AlphaFoldDB" id="A0A4V1G541"/>
<proteinExistence type="predicted"/>
<feature type="signal peptide" evidence="1">
    <location>
        <begin position="1"/>
        <end position="30"/>
    </location>
</feature>
<gene>
    <name evidence="2" type="ORF">E5Z56_05790</name>
</gene>
<evidence type="ECO:0008006" key="4">
    <source>
        <dbReference type="Google" id="ProtNLM"/>
    </source>
</evidence>
<evidence type="ECO:0000256" key="1">
    <source>
        <dbReference type="SAM" id="SignalP"/>
    </source>
</evidence>
<organism evidence="2 3">
    <name type="scientific">Ruminococcus bovis</name>
    <dbReference type="NCBI Taxonomy" id="2564099"/>
    <lineage>
        <taxon>Bacteria</taxon>
        <taxon>Bacillati</taxon>
        <taxon>Bacillota</taxon>
        <taxon>Clostridia</taxon>
        <taxon>Eubacteriales</taxon>
        <taxon>Oscillospiraceae</taxon>
        <taxon>Ruminococcus</taxon>
    </lineage>
</organism>
<reference evidence="2 3" key="1">
    <citation type="submission" date="2019-04" db="EMBL/GenBank/DDBJ databases">
        <authorList>
            <person name="Embree M."/>
            <person name="Gaffney J.R."/>
        </authorList>
    </citation>
    <scope>NUCLEOTIDE SEQUENCE [LARGE SCALE GENOMIC DNA]</scope>
    <source>
        <strain evidence="2 3">JE7A12</strain>
    </source>
</reference>
<name>A0A4V1G541_9FIRM</name>
<dbReference type="Proteomes" id="UP000301475">
    <property type="component" value="Chromosome"/>
</dbReference>